<proteinExistence type="predicted"/>
<sequence length="301" mass="34495">MNSIDLGTLITTIFVLVDDWCQKQVKNKTVVKPGVKARMSDSEIMTLALVMDYVPFPGETQFLGFIRGNYREWFPFLLDQSQFNRRLRQLDGMLENLRRSWVEQLVTQGEKYFLLDTKPLPVLGLKRDKGNSDFAGNAAPGRCAAREMSYFGYKLVMLSTWNGIPIAYDLVPANTDERVAAEGVLAMIHSSEIYADKGFISAHWQATIAERTGNRIWTLKRENQHVQHSHTLNRFISRVRQRVEGVFHEIQNTGRNPERLLNKTVDGFCVHIAAKIASHTLRLLLRRRFGINVLTFQSQPI</sequence>
<keyword evidence="3" id="KW-1185">Reference proteome</keyword>
<dbReference type="EMBL" id="JANQDO010000096">
    <property type="protein sequence ID" value="MDH6058318.1"/>
    <property type="molecule type" value="Genomic_DNA"/>
</dbReference>
<dbReference type="InterPro" id="IPR025668">
    <property type="entry name" value="Tnp_DDE_dom"/>
</dbReference>
<evidence type="ECO:0000313" key="2">
    <source>
        <dbReference type="EMBL" id="MDH6058318.1"/>
    </source>
</evidence>
<evidence type="ECO:0000313" key="3">
    <source>
        <dbReference type="Proteomes" id="UP001159371"/>
    </source>
</evidence>
<dbReference type="Proteomes" id="UP001159371">
    <property type="component" value="Unassembled WGS sequence"/>
</dbReference>
<dbReference type="NCBIfam" id="NF033520">
    <property type="entry name" value="transpos_IS982"/>
    <property type="match status" value="1"/>
</dbReference>
<feature type="domain" description="Transposase DDE" evidence="1">
    <location>
        <begin position="113"/>
        <end position="253"/>
    </location>
</feature>
<comment type="caution">
    <text evidence="2">The sequence shown here is derived from an EMBL/GenBank/DDBJ whole genome shotgun (WGS) entry which is preliminary data.</text>
</comment>
<accession>A0ABT6K7F5</accession>
<name>A0ABT6K7F5_9CYAN</name>
<gene>
    <name evidence="2" type="ORF">NWP19_16435</name>
</gene>
<reference evidence="2 3" key="1">
    <citation type="journal article" date="2023" name="J. Phycol.">
        <title>Chrysosporum ovalisporum is synonymous with the true-branching cyanobacterium Umezakia natans (Nostocales/Aphanizomenonaceae).</title>
        <authorList>
            <person name="McGregor G.B."/>
            <person name="Sendall B.C."/>
            <person name="Niiyama Y."/>
            <person name="Tuji A."/>
            <person name="Willis A."/>
        </authorList>
    </citation>
    <scope>NUCLEOTIDE SEQUENCE [LARGE SCALE GENOMIC DNA]</scope>
    <source>
        <strain evidence="2 3">FSS-43</strain>
    </source>
</reference>
<dbReference type="Pfam" id="PF13612">
    <property type="entry name" value="DDE_Tnp_1_3"/>
    <property type="match status" value="1"/>
</dbReference>
<dbReference type="RefSeq" id="WP_280657493.1">
    <property type="nucleotide sequence ID" value="NZ_JANQDO010000096.1"/>
</dbReference>
<organism evidence="2 3">
    <name type="scientific">Umezakia ovalisporum FSS-43</name>
    <dbReference type="NCBI Taxonomy" id="2740520"/>
    <lineage>
        <taxon>Bacteria</taxon>
        <taxon>Bacillati</taxon>
        <taxon>Cyanobacteriota</taxon>
        <taxon>Cyanophyceae</taxon>
        <taxon>Nostocales</taxon>
        <taxon>Nodulariaceae</taxon>
        <taxon>Umezakia</taxon>
    </lineage>
</organism>
<protein>
    <submittedName>
        <fullName evidence="2">IS982 family transposase</fullName>
    </submittedName>
</protein>
<evidence type="ECO:0000259" key="1">
    <source>
        <dbReference type="Pfam" id="PF13612"/>
    </source>
</evidence>